<keyword evidence="2" id="KW-1185">Reference proteome</keyword>
<comment type="caution">
    <text evidence="1">The sequence shown here is derived from an EMBL/GenBank/DDBJ whole genome shotgun (WGS) entry which is preliminary data.</text>
</comment>
<evidence type="ECO:0000313" key="2">
    <source>
        <dbReference type="Proteomes" id="UP001620397"/>
    </source>
</evidence>
<gene>
    <name evidence="1" type="ORF">ISP14_18160</name>
</gene>
<dbReference type="Proteomes" id="UP001620397">
    <property type="component" value="Unassembled WGS sequence"/>
</dbReference>
<evidence type="ECO:0000313" key="1">
    <source>
        <dbReference type="EMBL" id="MFK2932706.1"/>
    </source>
</evidence>
<sequence length="139" mass="14822">MQAEAQGIQPMFAHLASESVDAVRIAEIAVSIWNAVGDALAPIIGQSGVDALIKRSIHMTRTAYPCLQTINDNALPSDGLAALGAVLAQQDCTEAIAVNDALLQNFHKVLSTLIGASLTERLLRPVWETPQAPMPRRKA</sequence>
<organism evidence="1 2">
    <name type="scientific">Dyella agri</name>
    <dbReference type="NCBI Taxonomy" id="1926869"/>
    <lineage>
        <taxon>Bacteria</taxon>
        <taxon>Pseudomonadati</taxon>
        <taxon>Pseudomonadota</taxon>
        <taxon>Gammaproteobacteria</taxon>
        <taxon>Lysobacterales</taxon>
        <taxon>Rhodanobacteraceae</taxon>
        <taxon>Dyella</taxon>
    </lineage>
</organism>
<dbReference type="EMBL" id="JADIKL010000016">
    <property type="protein sequence ID" value="MFK2932706.1"/>
    <property type="molecule type" value="Genomic_DNA"/>
</dbReference>
<dbReference type="RefSeq" id="WP_404542672.1">
    <property type="nucleotide sequence ID" value="NZ_JADIKL010000016.1"/>
</dbReference>
<reference evidence="1 2" key="1">
    <citation type="submission" date="2020-10" db="EMBL/GenBank/DDBJ databases">
        <title>Phylogeny of dyella-like bacteria.</title>
        <authorList>
            <person name="Fu J."/>
        </authorList>
    </citation>
    <scope>NUCLEOTIDE SEQUENCE [LARGE SCALE GENOMIC DNA]</scope>
    <source>
        <strain evidence="1 2">DKC-1</strain>
    </source>
</reference>
<protein>
    <submittedName>
        <fullName evidence="1">Uncharacterized protein</fullName>
    </submittedName>
</protein>
<accession>A0ABW8KLA5</accession>
<proteinExistence type="predicted"/>
<name>A0ABW8KLA5_9GAMM</name>